<comment type="caution">
    <text evidence="2">The sequence shown here is derived from an EMBL/GenBank/DDBJ whole genome shotgun (WGS) entry which is preliminary data.</text>
</comment>
<proteinExistence type="predicted"/>
<dbReference type="EMBL" id="LAZR01064906">
    <property type="protein sequence ID" value="KKK56614.1"/>
    <property type="molecule type" value="Genomic_DNA"/>
</dbReference>
<sequence length="61" mass="7362">MNEKKKQKMDRRARVAAGKLKDKEKDPRQSKKELRLRTSKMPRRHKCGCCWVHNGALWRRT</sequence>
<feature type="non-terminal residue" evidence="2">
    <location>
        <position position="61"/>
    </location>
</feature>
<evidence type="ECO:0000313" key="2">
    <source>
        <dbReference type="EMBL" id="KKK56614.1"/>
    </source>
</evidence>
<feature type="compositionally biased region" description="Basic and acidic residues" evidence="1">
    <location>
        <begin position="19"/>
        <end position="36"/>
    </location>
</feature>
<gene>
    <name evidence="2" type="ORF">LCGC14_3062800</name>
</gene>
<evidence type="ECO:0000256" key="1">
    <source>
        <dbReference type="SAM" id="MobiDB-lite"/>
    </source>
</evidence>
<feature type="compositionally biased region" description="Basic residues" evidence="1">
    <location>
        <begin position="1"/>
        <end position="11"/>
    </location>
</feature>
<name>A0A0F8YR43_9ZZZZ</name>
<protein>
    <submittedName>
        <fullName evidence="2">Uncharacterized protein</fullName>
    </submittedName>
</protein>
<accession>A0A0F8YR43</accession>
<organism evidence="2">
    <name type="scientific">marine sediment metagenome</name>
    <dbReference type="NCBI Taxonomy" id="412755"/>
    <lineage>
        <taxon>unclassified sequences</taxon>
        <taxon>metagenomes</taxon>
        <taxon>ecological metagenomes</taxon>
    </lineage>
</organism>
<feature type="region of interest" description="Disordered" evidence="1">
    <location>
        <begin position="1"/>
        <end position="39"/>
    </location>
</feature>
<dbReference type="AlphaFoldDB" id="A0A0F8YR43"/>
<reference evidence="2" key="1">
    <citation type="journal article" date="2015" name="Nature">
        <title>Complex archaea that bridge the gap between prokaryotes and eukaryotes.</title>
        <authorList>
            <person name="Spang A."/>
            <person name="Saw J.H."/>
            <person name="Jorgensen S.L."/>
            <person name="Zaremba-Niedzwiedzka K."/>
            <person name="Martijn J."/>
            <person name="Lind A.E."/>
            <person name="van Eijk R."/>
            <person name="Schleper C."/>
            <person name="Guy L."/>
            <person name="Ettema T.J."/>
        </authorList>
    </citation>
    <scope>NUCLEOTIDE SEQUENCE</scope>
</reference>